<proteinExistence type="predicted"/>
<name>A0ACC2NU14_9HYME</name>
<accession>A0ACC2NU14</accession>
<evidence type="ECO:0000313" key="1">
    <source>
        <dbReference type="EMBL" id="KAJ8674368.1"/>
    </source>
</evidence>
<comment type="caution">
    <text evidence="1">The sequence shown here is derived from an EMBL/GenBank/DDBJ whole genome shotgun (WGS) entry which is preliminary data.</text>
</comment>
<evidence type="ECO:0000313" key="2">
    <source>
        <dbReference type="Proteomes" id="UP001239111"/>
    </source>
</evidence>
<dbReference type="EMBL" id="CM056743">
    <property type="protein sequence ID" value="KAJ8674368.1"/>
    <property type="molecule type" value="Genomic_DNA"/>
</dbReference>
<keyword evidence="2" id="KW-1185">Reference proteome</keyword>
<gene>
    <name evidence="1" type="ORF">QAD02_005630</name>
</gene>
<protein>
    <submittedName>
        <fullName evidence="1">Uncharacterized protein</fullName>
    </submittedName>
</protein>
<organism evidence="1 2">
    <name type="scientific">Eretmocerus hayati</name>
    <dbReference type="NCBI Taxonomy" id="131215"/>
    <lineage>
        <taxon>Eukaryota</taxon>
        <taxon>Metazoa</taxon>
        <taxon>Ecdysozoa</taxon>
        <taxon>Arthropoda</taxon>
        <taxon>Hexapoda</taxon>
        <taxon>Insecta</taxon>
        <taxon>Pterygota</taxon>
        <taxon>Neoptera</taxon>
        <taxon>Endopterygota</taxon>
        <taxon>Hymenoptera</taxon>
        <taxon>Apocrita</taxon>
        <taxon>Proctotrupomorpha</taxon>
        <taxon>Chalcidoidea</taxon>
        <taxon>Aphelinidae</taxon>
        <taxon>Aphelininae</taxon>
        <taxon>Eretmocerus</taxon>
    </lineage>
</organism>
<sequence>MDQYLNEELDIFHNQDCKLVTGVLFEGLDFDASNEPDDVFSLQYEILTRMIRSLNNYQDSVKMLLDDSVACKPLHVLLDILLKFKKNEPKISTVGISGMTEDQLFCAAVRVFDLLLEHGADPNCVNKRGKTALYRVSHHLKKYYRRRTAGPLFNSSQLQFKTIIDQLLLYGAELNEDCSKNDPFTIALESGDAESILSFIQHGYDLNKFNSKIPTPSASDLGFFIFELIARSDIFDLEARDCSNSTALHRAVTCVGTSYWPATWPLNEIKLLLELGANVNAIDKNGYSVLARATRAIKSVSYEMHVYEELVKLLLSYGARVFQDSNVPDQEPMVNVLTYGNWKSVKLLLRKCLDSGISKVQYGLYPLHRATTNNDTKVLEELLLTGLFDIEQKNEKGESPLHVAVTSNKTSSYVKILLEWGVNVNSKNNSGRTALHLLAGLCEGDQEVIKSIEYLLWNGAEINFKTIGNNKLPLEIAMRCWRPQTSESIVAQVALLEHQGLEVDPDNYSLIASRHSLNELFELCKAELELVQTSVVEGSITYYDFLVAKKACIGRCVGIESVQKSFEGCSLEERFPIYGRRIRKRFVKMRDERELFNRAGLSLSRLLGLDYDAFYAFYSSVMLYLTRRDLLNLRKLEIM</sequence>
<reference evidence="1" key="1">
    <citation type="submission" date="2023-04" db="EMBL/GenBank/DDBJ databases">
        <title>A chromosome-level genome assembly of the parasitoid wasp Eretmocerus hayati.</title>
        <authorList>
            <person name="Zhong Y."/>
            <person name="Liu S."/>
            <person name="Liu Y."/>
        </authorList>
    </citation>
    <scope>NUCLEOTIDE SEQUENCE</scope>
    <source>
        <strain evidence="1">ZJU_SS_LIU_2023</strain>
    </source>
</reference>
<dbReference type="Proteomes" id="UP001239111">
    <property type="component" value="Chromosome 3"/>
</dbReference>